<keyword evidence="4" id="KW-0479">Metal-binding</keyword>
<dbReference type="GO" id="GO:0009378">
    <property type="term" value="F:four-way junction helicase activity"/>
    <property type="evidence" value="ECO:0007669"/>
    <property type="project" value="TreeGrafter"/>
</dbReference>
<evidence type="ECO:0000259" key="16">
    <source>
        <dbReference type="PROSITE" id="PS51192"/>
    </source>
</evidence>
<evidence type="ECO:0000256" key="9">
    <source>
        <dbReference type="ARBA" id="ARBA00023125"/>
    </source>
</evidence>
<dbReference type="RefSeq" id="WP_092468636.1">
    <property type="nucleotide sequence ID" value="NZ_FNCZ01000005.1"/>
</dbReference>
<comment type="cofactor">
    <cofactor evidence="2">
        <name>Zn(2+)</name>
        <dbReference type="ChEBI" id="CHEBI:29105"/>
    </cofactor>
</comment>
<keyword evidence="8" id="KW-0067">ATP-binding</keyword>
<dbReference type="GO" id="GO:0006260">
    <property type="term" value="P:DNA replication"/>
    <property type="evidence" value="ECO:0007669"/>
    <property type="project" value="InterPro"/>
</dbReference>
<dbReference type="PROSITE" id="PS51192">
    <property type="entry name" value="HELICASE_ATP_BIND_1"/>
    <property type="match status" value="1"/>
</dbReference>
<dbReference type="InterPro" id="IPR018982">
    <property type="entry name" value="RQC_domain"/>
</dbReference>
<feature type="domain" description="Helicase C-terminal" evidence="17">
    <location>
        <begin position="222"/>
        <end position="379"/>
    </location>
</feature>
<feature type="domain" description="HRDC" evidence="15">
    <location>
        <begin position="536"/>
        <end position="616"/>
    </location>
</feature>
<dbReference type="OrthoDB" id="9763310at2"/>
<dbReference type="InterPro" id="IPR010997">
    <property type="entry name" value="HRDC-like_sf"/>
</dbReference>
<dbReference type="Proteomes" id="UP000199492">
    <property type="component" value="Unassembled WGS sequence"/>
</dbReference>
<evidence type="ECO:0000256" key="8">
    <source>
        <dbReference type="ARBA" id="ARBA00022840"/>
    </source>
</evidence>
<dbReference type="GO" id="GO:0046872">
    <property type="term" value="F:metal ion binding"/>
    <property type="evidence" value="ECO:0007669"/>
    <property type="project" value="UniProtKB-KW"/>
</dbReference>
<keyword evidence="10" id="KW-0413">Isomerase</keyword>
<dbReference type="SUPFAM" id="SSF47819">
    <property type="entry name" value="HRDC-like"/>
    <property type="match status" value="1"/>
</dbReference>
<sequence>MSIAEIDLHSALKKYFGFSEFKGLQEEVIKNVVAGNNTFVIMPTGGGKSLCYQLPALIAEGTAIVVSPLIALMKNQVDAIRAVSEHEGVAHVLNSSLNKTEVKRVKDDITNGITKLLYVAPESLTKEEYVDFLRTVKISFMAVDEAHCISEWGHDFRPEYRNLKTIIKRIGDDIPIVGLTATATPKVQEDILKSLGMPNAVTFKASFNRPNLYYEVRPKTKNVDADIIRFVKQNEGKSGIIYCLSRKRVEGLAQVLQVNGIKAVPYHAGLDAKTRVKHQDMFLMEDTDVVVATIAFGMGIDKPDVRFVIHHDIPKSIESYYQETGRAGRDGGEGHCLAYYAYKDIEKLEKFMAGKPVAEQEIGHALLQEVVAFSETSVSRRKFILHYFGEEFDNETGDGGDMDDNVRHPKKQVEAQDDVKILLETVAKTNEKYKAKDLVQVLVGNSNALISSHKTDLQAHFGVGKAKDPRYWMALIRQVLVARFLKKDIETYGVLRLSEEGKDFIKNPTSFMMAEDHVFDEESNDGIVTNSKAGGAVADEKLMSMLKDLRKRNAKKLGVPPFVIFQDPSLEDMSLKYPINIEELSNVHGVGESKAKKYGNDFVGLIADYVEDNDILRPEDMVVKSTGTNSAIKLYIIQNVDRKLPLTDIASSKGMEMPTFIKEMESIVFSGTKLNINYWIDELLDEDQQEEIHEYFMESESDKIDDAIEEFDGDYDDEELRLYRIKFMSEVAN</sequence>
<keyword evidence="9" id="KW-0238">DNA-binding</keyword>
<dbReference type="GO" id="GO:0043138">
    <property type="term" value="F:3'-5' DNA helicase activity"/>
    <property type="evidence" value="ECO:0007669"/>
    <property type="project" value="UniProtKB-EC"/>
</dbReference>
<comment type="cofactor">
    <cofactor evidence="1">
        <name>Mg(2+)</name>
        <dbReference type="ChEBI" id="CHEBI:18420"/>
    </cofactor>
</comment>
<dbReference type="SUPFAM" id="SSF46785">
    <property type="entry name" value="Winged helix' DNA-binding domain"/>
    <property type="match status" value="1"/>
</dbReference>
<dbReference type="GO" id="GO:0005524">
    <property type="term" value="F:ATP binding"/>
    <property type="evidence" value="ECO:0007669"/>
    <property type="project" value="UniProtKB-KW"/>
</dbReference>
<dbReference type="InterPro" id="IPR014001">
    <property type="entry name" value="Helicase_ATP-bd"/>
</dbReference>
<dbReference type="InterPro" id="IPR036390">
    <property type="entry name" value="WH_DNA-bd_sf"/>
</dbReference>
<dbReference type="InterPro" id="IPR001650">
    <property type="entry name" value="Helicase_C-like"/>
</dbReference>
<dbReference type="CDD" id="cd18794">
    <property type="entry name" value="SF2_C_RecQ"/>
    <property type="match status" value="1"/>
</dbReference>
<dbReference type="Pfam" id="PF09382">
    <property type="entry name" value="RQC"/>
    <property type="match status" value="1"/>
</dbReference>
<dbReference type="FunFam" id="3.40.50.300:FF:001051">
    <property type="entry name" value="ATP-dependent DNA helicase RecQ"/>
    <property type="match status" value="1"/>
</dbReference>
<evidence type="ECO:0000256" key="2">
    <source>
        <dbReference type="ARBA" id="ARBA00001947"/>
    </source>
</evidence>
<proteinExistence type="inferred from homology"/>
<dbReference type="InterPro" id="IPR027417">
    <property type="entry name" value="P-loop_NTPase"/>
</dbReference>
<dbReference type="Pfam" id="PF00570">
    <property type="entry name" value="HRDC"/>
    <property type="match status" value="1"/>
</dbReference>
<dbReference type="PROSITE" id="PS50967">
    <property type="entry name" value="HRDC"/>
    <property type="match status" value="1"/>
</dbReference>
<name>A0A1G8G1C8_9FLAO</name>
<comment type="catalytic activity">
    <reaction evidence="11">
        <text>Couples ATP hydrolysis with the unwinding of duplex DNA by translocating in the 3'-5' direction.</text>
        <dbReference type="EC" id="5.6.2.4"/>
    </reaction>
</comment>
<evidence type="ECO:0000256" key="7">
    <source>
        <dbReference type="ARBA" id="ARBA00022806"/>
    </source>
</evidence>
<keyword evidence="5" id="KW-0547">Nucleotide-binding</keyword>
<evidence type="ECO:0000256" key="5">
    <source>
        <dbReference type="ARBA" id="ARBA00022741"/>
    </source>
</evidence>
<dbReference type="InterPro" id="IPR044876">
    <property type="entry name" value="HRDC_dom_sf"/>
</dbReference>
<evidence type="ECO:0000256" key="10">
    <source>
        <dbReference type="ARBA" id="ARBA00023235"/>
    </source>
</evidence>
<dbReference type="Gene3D" id="1.10.10.1390">
    <property type="entry name" value="ATP-dependent DNA helicase RecQ"/>
    <property type="match status" value="1"/>
</dbReference>
<dbReference type="Pfam" id="PF16124">
    <property type="entry name" value="RecQ_Zn_bind"/>
    <property type="match status" value="1"/>
</dbReference>
<keyword evidence="6" id="KW-0378">Hydrolase</keyword>
<protein>
    <recommendedName>
        <fullName evidence="13">ATP-dependent DNA helicase RecQ</fullName>
        <ecNumber evidence="12">5.6.2.4</ecNumber>
    </recommendedName>
    <alternativeName>
        <fullName evidence="14">DNA 3'-5' helicase RecQ</fullName>
    </alternativeName>
</protein>
<dbReference type="GO" id="GO:0030894">
    <property type="term" value="C:replisome"/>
    <property type="evidence" value="ECO:0007669"/>
    <property type="project" value="TreeGrafter"/>
</dbReference>
<dbReference type="Gene3D" id="1.10.150.80">
    <property type="entry name" value="HRDC domain"/>
    <property type="match status" value="1"/>
</dbReference>
<dbReference type="Pfam" id="PF21220">
    <property type="entry name" value="RecQ-1-like_HTH"/>
    <property type="match status" value="1"/>
</dbReference>
<dbReference type="GO" id="GO:0006310">
    <property type="term" value="P:DNA recombination"/>
    <property type="evidence" value="ECO:0007669"/>
    <property type="project" value="InterPro"/>
</dbReference>
<evidence type="ECO:0000256" key="6">
    <source>
        <dbReference type="ARBA" id="ARBA00022801"/>
    </source>
</evidence>
<dbReference type="NCBIfam" id="TIGR00614">
    <property type="entry name" value="recQ_fam"/>
    <property type="match status" value="1"/>
</dbReference>
<dbReference type="EMBL" id="FNCZ01000005">
    <property type="protein sequence ID" value="SDH88207.1"/>
    <property type="molecule type" value="Genomic_DNA"/>
</dbReference>
<dbReference type="GO" id="GO:0003677">
    <property type="term" value="F:DNA binding"/>
    <property type="evidence" value="ECO:0007669"/>
    <property type="project" value="UniProtKB-KW"/>
</dbReference>
<dbReference type="EC" id="5.6.2.4" evidence="12"/>
<dbReference type="PANTHER" id="PTHR13710">
    <property type="entry name" value="DNA HELICASE RECQ FAMILY MEMBER"/>
    <property type="match status" value="1"/>
</dbReference>
<dbReference type="Gene3D" id="1.10.10.10">
    <property type="entry name" value="Winged helix-like DNA-binding domain superfamily/Winged helix DNA-binding domain"/>
    <property type="match status" value="1"/>
</dbReference>
<dbReference type="InterPro" id="IPR032284">
    <property type="entry name" value="RecQ_Zn-bd"/>
</dbReference>
<feature type="domain" description="Helicase ATP-binding" evidence="16">
    <location>
        <begin position="29"/>
        <end position="201"/>
    </location>
</feature>
<evidence type="ECO:0000256" key="12">
    <source>
        <dbReference type="ARBA" id="ARBA00034808"/>
    </source>
</evidence>
<evidence type="ECO:0000259" key="15">
    <source>
        <dbReference type="PROSITE" id="PS50967"/>
    </source>
</evidence>
<dbReference type="AlphaFoldDB" id="A0A1G8G1C8"/>
<dbReference type="FunFam" id="3.40.50.300:FF:000156">
    <property type="entry name" value="ATP-dependent DNA helicase recQ"/>
    <property type="match status" value="1"/>
</dbReference>
<evidence type="ECO:0000256" key="4">
    <source>
        <dbReference type="ARBA" id="ARBA00022723"/>
    </source>
</evidence>
<keyword evidence="19" id="KW-1185">Reference proteome</keyword>
<dbReference type="STRING" id="262004.SAMN04489796_10563"/>
<evidence type="ECO:0000256" key="13">
    <source>
        <dbReference type="ARBA" id="ARBA00044535"/>
    </source>
</evidence>
<dbReference type="SMART" id="SM00487">
    <property type="entry name" value="DEXDc"/>
    <property type="match status" value="1"/>
</dbReference>
<dbReference type="Pfam" id="PF00271">
    <property type="entry name" value="Helicase_C"/>
    <property type="match status" value="1"/>
</dbReference>
<dbReference type="SMART" id="SM00956">
    <property type="entry name" value="RQC"/>
    <property type="match status" value="1"/>
</dbReference>
<dbReference type="CDD" id="cd17920">
    <property type="entry name" value="DEXHc_RecQ"/>
    <property type="match status" value="1"/>
</dbReference>
<dbReference type="InterPro" id="IPR036388">
    <property type="entry name" value="WH-like_DNA-bd_sf"/>
</dbReference>
<dbReference type="PROSITE" id="PS51194">
    <property type="entry name" value="HELICASE_CTER"/>
    <property type="match status" value="1"/>
</dbReference>
<evidence type="ECO:0000256" key="14">
    <source>
        <dbReference type="ARBA" id="ARBA00044550"/>
    </source>
</evidence>
<dbReference type="SUPFAM" id="SSF52540">
    <property type="entry name" value="P-loop containing nucleoside triphosphate hydrolases"/>
    <property type="match status" value="1"/>
</dbReference>
<reference evidence="19" key="1">
    <citation type="submission" date="2016-10" db="EMBL/GenBank/DDBJ databases">
        <authorList>
            <person name="Varghese N."/>
            <person name="Submissions S."/>
        </authorList>
    </citation>
    <scope>NUCLEOTIDE SEQUENCE [LARGE SCALE GENOMIC DNA]</scope>
    <source>
        <strain evidence="19">DSM 15363</strain>
    </source>
</reference>
<dbReference type="InterPro" id="IPR048671">
    <property type="entry name" value="RecQ-1-like_HTH"/>
</dbReference>
<dbReference type="GO" id="GO:0005737">
    <property type="term" value="C:cytoplasm"/>
    <property type="evidence" value="ECO:0007669"/>
    <property type="project" value="TreeGrafter"/>
</dbReference>
<dbReference type="Pfam" id="PF00270">
    <property type="entry name" value="DEAD"/>
    <property type="match status" value="1"/>
</dbReference>
<evidence type="ECO:0000313" key="19">
    <source>
        <dbReference type="Proteomes" id="UP000199492"/>
    </source>
</evidence>
<keyword evidence="7 18" id="KW-0347">Helicase</keyword>
<organism evidence="18 19">
    <name type="scientific">Winogradskyella thalassocola</name>
    <dbReference type="NCBI Taxonomy" id="262004"/>
    <lineage>
        <taxon>Bacteria</taxon>
        <taxon>Pseudomonadati</taxon>
        <taxon>Bacteroidota</taxon>
        <taxon>Flavobacteriia</taxon>
        <taxon>Flavobacteriales</taxon>
        <taxon>Flavobacteriaceae</taxon>
        <taxon>Winogradskyella</taxon>
    </lineage>
</organism>
<dbReference type="SMART" id="SM00341">
    <property type="entry name" value="HRDC"/>
    <property type="match status" value="1"/>
</dbReference>
<dbReference type="InterPro" id="IPR004589">
    <property type="entry name" value="DNA_helicase_ATP-dep_RecQ"/>
</dbReference>
<dbReference type="SMART" id="SM00490">
    <property type="entry name" value="HELICc"/>
    <property type="match status" value="1"/>
</dbReference>
<evidence type="ECO:0000313" key="18">
    <source>
        <dbReference type="EMBL" id="SDH88207.1"/>
    </source>
</evidence>
<dbReference type="GO" id="GO:0043590">
    <property type="term" value="C:bacterial nucleoid"/>
    <property type="evidence" value="ECO:0007669"/>
    <property type="project" value="TreeGrafter"/>
</dbReference>
<evidence type="ECO:0000256" key="1">
    <source>
        <dbReference type="ARBA" id="ARBA00001946"/>
    </source>
</evidence>
<dbReference type="Gene3D" id="3.40.50.300">
    <property type="entry name" value="P-loop containing nucleotide triphosphate hydrolases"/>
    <property type="match status" value="2"/>
</dbReference>
<dbReference type="InterPro" id="IPR002121">
    <property type="entry name" value="HRDC_dom"/>
</dbReference>
<evidence type="ECO:0000256" key="3">
    <source>
        <dbReference type="ARBA" id="ARBA00005446"/>
    </source>
</evidence>
<dbReference type="PANTHER" id="PTHR13710:SF105">
    <property type="entry name" value="ATP-DEPENDENT DNA HELICASE Q1"/>
    <property type="match status" value="1"/>
</dbReference>
<accession>A0A1G8G1C8</accession>
<comment type="similarity">
    <text evidence="3">Belongs to the helicase family. RecQ subfamily.</text>
</comment>
<evidence type="ECO:0000259" key="17">
    <source>
        <dbReference type="PROSITE" id="PS51194"/>
    </source>
</evidence>
<dbReference type="GO" id="GO:0016787">
    <property type="term" value="F:hydrolase activity"/>
    <property type="evidence" value="ECO:0007669"/>
    <property type="project" value="UniProtKB-KW"/>
</dbReference>
<gene>
    <name evidence="18" type="ORF">SAMN04489796_10563</name>
</gene>
<dbReference type="InterPro" id="IPR011545">
    <property type="entry name" value="DEAD/DEAH_box_helicase_dom"/>
</dbReference>
<evidence type="ECO:0000256" key="11">
    <source>
        <dbReference type="ARBA" id="ARBA00034617"/>
    </source>
</evidence>
<dbReference type="GO" id="GO:0006281">
    <property type="term" value="P:DNA repair"/>
    <property type="evidence" value="ECO:0007669"/>
    <property type="project" value="InterPro"/>
</dbReference>